<feature type="domain" description="SET" evidence="7">
    <location>
        <begin position="945"/>
        <end position="1070"/>
    </location>
</feature>
<dbReference type="SMART" id="SM00317">
    <property type="entry name" value="SET"/>
    <property type="match status" value="1"/>
</dbReference>
<dbReference type="PROSITE" id="PS50280">
    <property type="entry name" value="SET"/>
    <property type="match status" value="1"/>
</dbReference>
<feature type="region of interest" description="Disordered" evidence="6">
    <location>
        <begin position="605"/>
        <end position="631"/>
    </location>
</feature>
<dbReference type="Gene3D" id="2.170.270.10">
    <property type="entry name" value="SET domain"/>
    <property type="match status" value="1"/>
</dbReference>
<comment type="subcellular location">
    <subcellularLocation>
        <location evidence="1">Chromosome</location>
    </subcellularLocation>
</comment>
<dbReference type="SMART" id="SM00468">
    <property type="entry name" value="PreSET"/>
    <property type="match status" value="1"/>
</dbReference>
<protein>
    <recommendedName>
        <fullName evidence="11">SET domain-containing protein</fullName>
    </recommendedName>
</protein>
<accession>A0ABN8LBS0</accession>
<evidence type="ECO:0000259" key="8">
    <source>
        <dbReference type="PROSITE" id="PS50867"/>
    </source>
</evidence>
<evidence type="ECO:0000256" key="1">
    <source>
        <dbReference type="ARBA" id="ARBA00004286"/>
    </source>
</evidence>
<dbReference type="InterPro" id="IPR046341">
    <property type="entry name" value="SET_dom_sf"/>
</dbReference>
<evidence type="ECO:0000256" key="6">
    <source>
        <dbReference type="SAM" id="MobiDB-lite"/>
    </source>
</evidence>
<dbReference type="CDD" id="cd20905">
    <property type="entry name" value="EHMT_ZBD"/>
    <property type="match status" value="1"/>
</dbReference>
<name>A0ABN8LBS0_CHISP</name>
<evidence type="ECO:0000256" key="3">
    <source>
        <dbReference type="ARBA" id="ARBA00022603"/>
    </source>
</evidence>
<dbReference type="SUPFAM" id="SSF82199">
    <property type="entry name" value="SET domain"/>
    <property type="match status" value="1"/>
</dbReference>
<sequence length="1101" mass="120625">MLRAGPRSPYLLTCRLHAAQLRRHMACPACGLFCTQVLLSLARIALETVDGALEAMLRAGPRSPYLLTCRLHAAQLRRHMACPACGLFCTQVLLSLARIALETVDGALEAMLRAGPRSPYLLTCRLHAAQLRRHMACPACGLFCTQVLLSLARIALETVDGALEAMLRAGPRSPYLLTCRLHAAQLRRHMACPACGLFCTQVLLSLARIALETVDGALEAMLRAGPRSPYLLTCRLHAAQLRRHMACPACGLFCTQVLLSLARIALETVDGALEAMLRAGPRSPYLLTCRLHAAQLRRHMACPACGLFCTQGIFYQCSLGHLFHLECGLPYNESVKPRPGCPHCGVRSYRWQPVNTQCHKVKLRMQCSNKRVYLPDQREQCTQAYLSFSSTEPPQTDQMPLIPDDLLPAMSIDLKSLCLKKDDNTDPESVIEAAQKLCDAIIAMEPVEQLISKITCPAVVNEQLPSLGGGSSVHAAATRGYVAALHALRCAGADIDALDNGLRTPLMAAIHALLVKPENKIDDNNDKTTDKDITEESDIKEELEPKEVVADVEEDKKDSISENKDSETVTALLDKTDTDEENKKSADKEILEDIDIKQELRLNEETTEKQDLDEEKKDSISEKKEDEIEKGSDEDLMKCIRYLIAAGCDVNIQGPEGMTALHMGAQHGNVTVCEMLLRDGGAFVEPRDHGGWSPLVWAAEHRHPPALRLLLANGADAATRDSEGNGAIHWCALAGSPLSLKLLLDAAPHTVHHHNAHHDTPLHIAARQGHYACVIILLARGAKTDVENSAGELPADVCTGACQTAIALNMHMAQITGNPTRCKILSSDISNGLEEYPVPCVNEVDDEPLPTDFTYVTSHLLPEPVAIDDSIATMKGCDCVDVCGSNCACVVLSVRMWWSRGKLIPAFPHHDPPMLFECNQTCACNKRKCENMVVSRIMSRGSLGVRAEVFRTLGRGWGLRAASPVPRGAAAALYCGELLPLSAADTRAVDRYMFALDLKPDLLQQCNEKTLLCVDACRYGSAARFVNHSCSANLAPVRVFPQARDLRLPAIVLFATRDIRAGEELTFDYGDKFWQVKSKFMKCECATPECRYPEKSTESDS</sequence>
<dbReference type="SMART" id="SM00248">
    <property type="entry name" value="ANK"/>
    <property type="match status" value="5"/>
</dbReference>
<dbReference type="Pfam" id="PF00856">
    <property type="entry name" value="SET"/>
    <property type="match status" value="1"/>
</dbReference>
<dbReference type="Pfam" id="PF05033">
    <property type="entry name" value="Pre-SET"/>
    <property type="match status" value="1"/>
</dbReference>
<organism evidence="9 10">
    <name type="scientific">Chilo suppressalis</name>
    <name type="common">Asiatic rice borer moth</name>
    <dbReference type="NCBI Taxonomy" id="168631"/>
    <lineage>
        <taxon>Eukaryota</taxon>
        <taxon>Metazoa</taxon>
        <taxon>Ecdysozoa</taxon>
        <taxon>Arthropoda</taxon>
        <taxon>Hexapoda</taxon>
        <taxon>Insecta</taxon>
        <taxon>Pterygota</taxon>
        <taxon>Neoptera</taxon>
        <taxon>Endopterygota</taxon>
        <taxon>Lepidoptera</taxon>
        <taxon>Glossata</taxon>
        <taxon>Ditrysia</taxon>
        <taxon>Pyraloidea</taxon>
        <taxon>Crambidae</taxon>
        <taxon>Crambinae</taxon>
        <taxon>Chilo</taxon>
    </lineage>
</organism>
<evidence type="ECO:0000313" key="10">
    <source>
        <dbReference type="Proteomes" id="UP001153292"/>
    </source>
</evidence>
<dbReference type="Pfam" id="PF12796">
    <property type="entry name" value="Ank_2"/>
    <property type="match status" value="1"/>
</dbReference>
<dbReference type="Gene3D" id="1.25.40.20">
    <property type="entry name" value="Ankyrin repeat-containing domain"/>
    <property type="match status" value="2"/>
</dbReference>
<dbReference type="InterPro" id="IPR002110">
    <property type="entry name" value="Ankyrin_rpt"/>
</dbReference>
<gene>
    <name evidence="9" type="ORF">CHILSU_LOCUS9074</name>
</gene>
<feature type="repeat" description="ANK" evidence="5">
    <location>
        <begin position="656"/>
        <end position="680"/>
    </location>
</feature>
<dbReference type="EMBL" id="OU963898">
    <property type="protein sequence ID" value="CAH2989765.1"/>
    <property type="molecule type" value="Genomic_DNA"/>
</dbReference>
<dbReference type="Pfam" id="PF00023">
    <property type="entry name" value="Ank"/>
    <property type="match status" value="1"/>
</dbReference>
<dbReference type="InterPro" id="IPR001214">
    <property type="entry name" value="SET_dom"/>
</dbReference>
<keyword evidence="2" id="KW-0158">Chromosome</keyword>
<feature type="repeat" description="ANK" evidence="5">
    <location>
        <begin position="757"/>
        <end position="789"/>
    </location>
</feature>
<evidence type="ECO:0000256" key="5">
    <source>
        <dbReference type="PROSITE-ProRule" id="PRU00023"/>
    </source>
</evidence>
<dbReference type="InterPro" id="IPR047762">
    <property type="entry name" value="EHMT_CRR"/>
</dbReference>
<feature type="compositionally biased region" description="Basic and acidic residues" evidence="6">
    <location>
        <begin position="540"/>
        <end position="567"/>
    </location>
</feature>
<dbReference type="PANTHER" id="PTHR46307:SF4">
    <property type="entry name" value="G9A, ISOFORM B"/>
    <property type="match status" value="1"/>
</dbReference>
<dbReference type="SUPFAM" id="SSF48403">
    <property type="entry name" value="Ankyrin repeat"/>
    <property type="match status" value="2"/>
</dbReference>
<evidence type="ECO:0000256" key="4">
    <source>
        <dbReference type="ARBA" id="ARBA00022691"/>
    </source>
</evidence>
<dbReference type="Pfam" id="PF21533">
    <property type="entry name" value="EHMT1-2_CRR"/>
    <property type="match status" value="6"/>
</dbReference>
<dbReference type="PROSITE" id="PS50297">
    <property type="entry name" value="ANK_REP_REGION"/>
    <property type="match status" value="3"/>
</dbReference>
<feature type="compositionally biased region" description="Basic and acidic residues" evidence="6">
    <location>
        <begin position="520"/>
        <end position="534"/>
    </location>
</feature>
<dbReference type="InterPro" id="IPR036770">
    <property type="entry name" value="Ankyrin_rpt-contain_sf"/>
</dbReference>
<dbReference type="InterPro" id="IPR007728">
    <property type="entry name" value="Pre-SET_dom"/>
</dbReference>
<dbReference type="PROSITE" id="PS50867">
    <property type="entry name" value="PRE_SET"/>
    <property type="match status" value="1"/>
</dbReference>
<dbReference type="Proteomes" id="UP001153292">
    <property type="component" value="Chromosome 5"/>
</dbReference>
<dbReference type="PROSITE" id="PS50088">
    <property type="entry name" value="ANK_REPEAT"/>
    <property type="match status" value="4"/>
</dbReference>
<evidence type="ECO:0008006" key="11">
    <source>
        <dbReference type="Google" id="ProtNLM"/>
    </source>
</evidence>
<keyword evidence="3" id="KW-0808">Transferase</keyword>
<reference evidence="9" key="1">
    <citation type="submission" date="2021-12" db="EMBL/GenBank/DDBJ databases">
        <authorList>
            <person name="King R."/>
        </authorList>
    </citation>
    <scope>NUCLEOTIDE SEQUENCE</scope>
</reference>
<evidence type="ECO:0000256" key="2">
    <source>
        <dbReference type="ARBA" id="ARBA00022454"/>
    </source>
</evidence>
<evidence type="ECO:0000259" key="7">
    <source>
        <dbReference type="PROSITE" id="PS50280"/>
    </source>
</evidence>
<feature type="repeat" description="ANK" evidence="5">
    <location>
        <begin position="468"/>
        <end position="500"/>
    </location>
</feature>
<keyword evidence="5" id="KW-0040">ANK repeat</keyword>
<feature type="domain" description="Pre-SET" evidence="8">
    <location>
        <begin position="875"/>
        <end position="937"/>
    </location>
</feature>
<keyword evidence="10" id="KW-1185">Reference proteome</keyword>
<evidence type="ECO:0000313" key="9">
    <source>
        <dbReference type="EMBL" id="CAH2989765.1"/>
    </source>
</evidence>
<dbReference type="PANTHER" id="PTHR46307">
    <property type="entry name" value="G9A, ISOFORM B"/>
    <property type="match status" value="1"/>
</dbReference>
<keyword evidence="4" id="KW-0949">S-adenosyl-L-methionine</keyword>
<keyword evidence="3" id="KW-0489">Methyltransferase</keyword>
<proteinExistence type="predicted"/>
<feature type="region of interest" description="Disordered" evidence="6">
    <location>
        <begin position="520"/>
        <end position="586"/>
    </location>
</feature>
<dbReference type="InterPro" id="IPR043550">
    <property type="entry name" value="EHMT1/EHMT2"/>
</dbReference>
<feature type="repeat" description="ANK" evidence="5">
    <location>
        <begin position="690"/>
        <end position="722"/>
    </location>
</feature>